<accession>A0A2J8LI47</accession>
<dbReference type="Proteomes" id="UP000236370">
    <property type="component" value="Unassembled WGS sequence"/>
</dbReference>
<sequence length="57" mass="6665">QEQDLEKTRQYSQKLGVLTEQLQSLTLFLQTKLKEKTMFQESRNIAFFGLPAVCTKQ</sequence>
<evidence type="ECO:0000313" key="1">
    <source>
        <dbReference type="EMBL" id="PNI46935.1"/>
    </source>
</evidence>
<feature type="non-terminal residue" evidence="1">
    <location>
        <position position="1"/>
    </location>
</feature>
<reference evidence="1 2" key="1">
    <citation type="submission" date="2017-12" db="EMBL/GenBank/DDBJ databases">
        <title>High-resolution comparative analysis of great ape genomes.</title>
        <authorList>
            <person name="Pollen A."/>
            <person name="Hastie A."/>
            <person name="Hormozdiari F."/>
            <person name="Dougherty M."/>
            <person name="Liu R."/>
            <person name="Chaisson M."/>
            <person name="Hoppe E."/>
            <person name="Hill C."/>
            <person name="Pang A."/>
            <person name="Hillier L."/>
            <person name="Baker C."/>
            <person name="Armstrong J."/>
            <person name="Shendure J."/>
            <person name="Paten B."/>
            <person name="Wilson R."/>
            <person name="Chao H."/>
            <person name="Schneider V."/>
            <person name="Ventura M."/>
            <person name="Kronenberg Z."/>
            <person name="Murali S."/>
            <person name="Gordon D."/>
            <person name="Cantsilieris S."/>
            <person name="Munson K."/>
            <person name="Nelson B."/>
            <person name="Raja A."/>
            <person name="Underwood J."/>
            <person name="Diekhans M."/>
            <person name="Fiddes I."/>
            <person name="Haussler D."/>
            <person name="Eichler E."/>
        </authorList>
    </citation>
    <scope>NUCLEOTIDE SEQUENCE [LARGE SCALE GENOMIC DNA]</scope>
    <source>
        <strain evidence="1">Yerkes chimp pedigree #C0471</strain>
    </source>
</reference>
<proteinExistence type="predicted"/>
<gene>
    <name evidence="1" type="ORF">CK820_G0028430</name>
</gene>
<organism evidence="1 2">
    <name type="scientific">Pan troglodytes</name>
    <name type="common">Chimpanzee</name>
    <dbReference type="NCBI Taxonomy" id="9598"/>
    <lineage>
        <taxon>Eukaryota</taxon>
        <taxon>Metazoa</taxon>
        <taxon>Chordata</taxon>
        <taxon>Craniata</taxon>
        <taxon>Vertebrata</taxon>
        <taxon>Euteleostomi</taxon>
        <taxon>Mammalia</taxon>
        <taxon>Eutheria</taxon>
        <taxon>Euarchontoglires</taxon>
        <taxon>Primates</taxon>
        <taxon>Haplorrhini</taxon>
        <taxon>Catarrhini</taxon>
        <taxon>Hominidae</taxon>
        <taxon>Pan</taxon>
    </lineage>
</organism>
<comment type="caution">
    <text evidence="1">The sequence shown here is derived from an EMBL/GenBank/DDBJ whole genome shotgun (WGS) entry which is preliminary data.</text>
</comment>
<protein>
    <submittedName>
        <fullName evidence="1">SPAG5 isoform 11</fullName>
    </submittedName>
</protein>
<dbReference type="AlphaFoldDB" id="A0A2J8LI47"/>
<evidence type="ECO:0000313" key="2">
    <source>
        <dbReference type="Proteomes" id="UP000236370"/>
    </source>
</evidence>
<dbReference type="EMBL" id="NBAG03000289">
    <property type="protein sequence ID" value="PNI46935.1"/>
    <property type="molecule type" value="Genomic_DNA"/>
</dbReference>
<name>A0A2J8LI47_PANTR</name>